<evidence type="ECO:0000313" key="11">
    <source>
        <dbReference type="EMBL" id="GAB77946.1"/>
    </source>
</evidence>
<dbReference type="EMBL" id="BAGZ01000008">
    <property type="protein sequence ID" value="GAB77946.1"/>
    <property type="molecule type" value="Genomic_DNA"/>
</dbReference>
<comment type="catalytic activity">
    <reaction evidence="8">
        <text>fluoride(in) = fluoride(out)</text>
        <dbReference type="Rhea" id="RHEA:76159"/>
        <dbReference type="ChEBI" id="CHEBI:17051"/>
    </reaction>
    <physiologicalReaction direction="left-to-right" evidence="8">
        <dbReference type="Rhea" id="RHEA:76160"/>
    </physiologicalReaction>
</comment>
<feature type="transmembrane region" description="Helical" evidence="10">
    <location>
        <begin position="80"/>
        <end position="103"/>
    </location>
</feature>
<feature type="transmembrane region" description="Helical" evidence="10">
    <location>
        <begin position="109"/>
        <end position="134"/>
    </location>
</feature>
<keyword evidence="10" id="KW-0479">Metal-binding</keyword>
<keyword evidence="10" id="KW-0915">Sodium</keyword>
<dbReference type="eggNOG" id="COG0239">
    <property type="taxonomic scope" value="Bacteria"/>
</dbReference>
<keyword evidence="5 10" id="KW-0472">Membrane</keyword>
<evidence type="ECO:0000313" key="12">
    <source>
        <dbReference type="Proteomes" id="UP000008495"/>
    </source>
</evidence>
<evidence type="ECO:0000256" key="1">
    <source>
        <dbReference type="ARBA" id="ARBA00004651"/>
    </source>
</evidence>
<evidence type="ECO:0000256" key="8">
    <source>
        <dbReference type="ARBA" id="ARBA00035585"/>
    </source>
</evidence>
<dbReference type="OrthoDB" id="4408652at2"/>
<feature type="transmembrane region" description="Helical" evidence="10">
    <location>
        <begin position="46"/>
        <end position="68"/>
    </location>
</feature>
<keyword evidence="2 10" id="KW-1003">Cell membrane</keyword>
<keyword evidence="10" id="KW-0406">Ion transport</keyword>
<accession>K6UMA7</accession>
<keyword evidence="3 10" id="KW-0812">Transmembrane</keyword>
<proteinExistence type="inferred from homology"/>
<dbReference type="STRING" id="100225.SAMN05421595_0457"/>
<organism evidence="11 12">
    <name type="scientific">Austwickia chelonae NBRC 105200</name>
    <dbReference type="NCBI Taxonomy" id="1184607"/>
    <lineage>
        <taxon>Bacteria</taxon>
        <taxon>Bacillati</taxon>
        <taxon>Actinomycetota</taxon>
        <taxon>Actinomycetes</taxon>
        <taxon>Micrococcales</taxon>
        <taxon>Dermatophilaceae</taxon>
        <taxon>Austwickia</taxon>
    </lineage>
</organism>
<dbReference type="InterPro" id="IPR003691">
    <property type="entry name" value="FluC"/>
</dbReference>
<evidence type="ECO:0000256" key="6">
    <source>
        <dbReference type="ARBA" id="ARBA00023303"/>
    </source>
</evidence>
<evidence type="ECO:0000256" key="2">
    <source>
        <dbReference type="ARBA" id="ARBA00022475"/>
    </source>
</evidence>
<keyword evidence="6 10" id="KW-0407">Ion channel</keyword>
<feature type="binding site" evidence="10">
    <location>
        <position position="91"/>
    </location>
    <ligand>
        <name>Na(+)</name>
        <dbReference type="ChEBI" id="CHEBI:29101"/>
        <note>structural</note>
    </ligand>
</feature>
<evidence type="ECO:0000256" key="4">
    <source>
        <dbReference type="ARBA" id="ARBA00022989"/>
    </source>
</evidence>
<evidence type="ECO:0000256" key="7">
    <source>
        <dbReference type="ARBA" id="ARBA00035120"/>
    </source>
</evidence>
<comment type="activity regulation">
    <text evidence="10">Na(+) is not transported, but it plays an essential structural role and its presence is essential for fluoride channel function.</text>
</comment>
<comment type="function">
    <text evidence="9 10">Fluoride-specific ion channel. Important for reducing fluoride concentration in the cell, thus reducing its toxicity.</text>
</comment>
<comment type="caution">
    <text evidence="11">The sequence shown here is derived from an EMBL/GenBank/DDBJ whole genome shotgun (WGS) entry which is preliminary data.</text>
</comment>
<dbReference type="GO" id="GO:0046872">
    <property type="term" value="F:metal ion binding"/>
    <property type="evidence" value="ECO:0007669"/>
    <property type="project" value="UniProtKB-KW"/>
</dbReference>
<comment type="subcellular location">
    <subcellularLocation>
        <location evidence="1 10">Cell membrane</location>
        <topology evidence="1 10">Multi-pass membrane protein</topology>
    </subcellularLocation>
</comment>
<name>K6UMA7_9MICO</name>
<sequence length="149" mass="15287">MVVPSPSAADRRWLLLLGVGAGGCLGTAARASIAQAFPVLPGSFPWATLAVNLCGALALGFLLGRLALWPDRGAYRAVRLTVGTGFLGGFTTYSTFVVESLLLGAEARWGTALLYVVITLIGGTAAAAVGFLAFSWRGDSSQGKGEPIS</sequence>
<dbReference type="PANTHER" id="PTHR28259">
    <property type="entry name" value="FLUORIDE EXPORT PROTEIN 1-RELATED"/>
    <property type="match status" value="1"/>
</dbReference>
<evidence type="ECO:0000256" key="5">
    <source>
        <dbReference type="ARBA" id="ARBA00023136"/>
    </source>
</evidence>
<dbReference type="GO" id="GO:0062054">
    <property type="term" value="F:fluoride channel activity"/>
    <property type="evidence" value="ECO:0007669"/>
    <property type="project" value="UniProtKB-UniRule"/>
</dbReference>
<gene>
    <name evidence="10 11" type="primary">crcB</name>
    <name evidence="10" type="synonym">fluC</name>
    <name evidence="11" type="ORF">AUCHE_08_01890</name>
</gene>
<evidence type="ECO:0000256" key="10">
    <source>
        <dbReference type="HAMAP-Rule" id="MF_00454"/>
    </source>
</evidence>
<comment type="similarity">
    <text evidence="7 10">Belongs to the fluoride channel Fluc/FEX (TC 1.A.43) family.</text>
</comment>
<keyword evidence="12" id="KW-1185">Reference proteome</keyword>
<dbReference type="GO" id="GO:0140114">
    <property type="term" value="P:cellular detoxification of fluoride"/>
    <property type="evidence" value="ECO:0007669"/>
    <property type="project" value="UniProtKB-UniRule"/>
</dbReference>
<keyword evidence="10" id="KW-0813">Transport</keyword>
<dbReference type="Proteomes" id="UP000008495">
    <property type="component" value="Unassembled WGS sequence"/>
</dbReference>
<reference evidence="11 12" key="1">
    <citation type="submission" date="2012-08" db="EMBL/GenBank/DDBJ databases">
        <title>Whole genome shotgun sequence of Austwickia chelonae NBRC 105200.</title>
        <authorList>
            <person name="Yoshida I."/>
            <person name="Hosoyama A."/>
            <person name="Tsuchikane K."/>
            <person name="Katsumata H."/>
            <person name="Ando Y."/>
            <person name="Ohji S."/>
            <person name="Hamada M."/>
            <person name="Tamura T."/>
            <person name="Yamazoe A."/>
            <person name="Yamazaki S."/>
            <person name="Fujita N."/>
        </authorList>
    </citation>
    <scope>NUCLEOTIDE SEQUENCE [LARGE SCALE GENOMIC DNA]</scope>
    <source>
        <strain evidence="11 12">NBRC 105200</strain>
    </source>
</reference>
<dbReference type="GO" id="GO:0005886">
    <property type="term" value="C:plasma membrane"/>
    <property type="evidence" value="ECO:0007669"/>
    <property type="project" value="UniProtKB-SubCell"/>
</dbReference>
<protein>
    <recommendedName>
        <fullName evidence="10">Fluoride-specific ion channel FluC</fullName>
    </recommendedName>
</protein>
<evidence type="ECO:0000256" key="9">
    <source>
        <dbReference type="ARBA" id="ARBA00049940"/>
    </source>
</evidence>
<feature type="binding site" evidence="10">
    <location>
        <position position="88"/>
    </location>
    <ligand>
        <name>Na(+)</name>
        <dbReference type="ChEBI" id="CHEBI:29101"/>
        <note>structural</note>
    </ligand>
</feature>
<dbReference type="HAMAP" id="MF_00454">
    <property type="entry name" value="FluC"/>
    <property type="match status" value="1"/>
</dbReference>
<dbReference type="PANTHER" id="PTHR28259:SF1">
    <property type="entry name" value="FLUORIDE EXPORT PROTEIN 1-RELATED"/>
    <property type="match status" value="1"/>
</dbReference>
<dbReference type="AlphaFoldDB" id="K6UMA7"/>
<dbReference type="Pfam" id="PF02537">
    <property type="entry name" value="CRCB"/>
    <property type="match status" value="1"/>
</dbReference>
<evidence type="ECO:0000256" key="3">
    <source>
        <dbReference type="ARBA" id="ARBA00022692"/>
    </source>
</evidence>
<keyword evidence="4 10" id="KW-1133">Transmembrane helix</keyword>